<name>A0A4S8Q4S2_9ACTN</name>
<evidence type="ECO:0000313" key="2">
    <source>
        <dbReference type="Proteomes" id="UP000308760"/>
    </source>
</evidence>
<dbReference type="OrthoDB" id="4100879at2"/>
<evidence type="ECO:0000313" key="1">
    <source>
        <dbReference type="EMBL" id="THV35214.1"/>
    </source>
</evidence>
<dbReference type="RefSeq" id="WP_136536985.1">
    <property type="nucleotide sequence ID" value="NZ_STGY01000076.1"/>
</dbReference>
<dbReference type="EMBL" id="STGY01000076">
    <property type="protein sequence ID" value="THV35214.1"/>
    <property type="molecule type" value="Genomic_DNA"/>
</dbReference>
<sequence length="350" mass="39515">MPDESPQETFTDWADADYEKLRKAITRSGYPLQGMVVDKLLKNLPSEASHQRIEIQEEWSFVDRETEAIRQIDALVGYQVSETQQDRDDFHDPSSWIRVHLNFLVECKQSDLPFVVFTRETAGHCSIPLMFGHPHEDIELRDDPTAEGIIQMSASDALGIWDLGIPNPVRAMSIAKAHRKGKSLELSGEDCYRSIALPVLKALEHLKDITRPGHQRMYYDVRLVFPIAVLRAPLISAEVIEGDVRIKPVSHVRLLRSEPGPESLGGFESTGFDIVNYDYLDSYVDAARKAASILAERIKSFSTQMLTGIAVFDPTSSELSRKYPYASMKAHVGIDEMAESLRARFREVHS</sequence>
<organism evidence="1 2">
    <name type="scientific">Glycomyces buryatensis</name>
    <dbReference type="NCBI Taxonomy" id="2570927"/>
    <lineage>
        <taxon>Bacteria</taxon>
        <taxon>Bacillati</taxon>
        <taxon>Actinomycetota</taxon>
        <taxon>Actinomycetes</taxon>
        <taxon>Glycomycetales</taxon>
        <taxon>Glycomycetaceae</taxon>
        <taxon>Glycomyces</taxon>
    </lineage>
</organism>
<comment type="caution">
    <text evidence="1">The sequence shown here is derived from an EMBL/GenBank/DDBJ whole genome shotgun (WGS) entry which is preliminary data.</text>
</comment>
<protein>
    <submittedName>
        <fullName evidence="1">Uncharacterized protein</fullName>
    </submittedName>
</protein>
<proteinExistence type="predicted"/>
<reference evidence="1 2" key="2">
    <citation type="submission" date="2019-05" db="EMBL/GenBank/DDBJ databases">
        <title>Glycomyces buryatensis sp. nov.</title>
        <authorList>
            <person name="Nikitina E."/>
        </authorList>
    </citation>
    <scope>NUCLEOTIDE SEQUENCE [LARGE SCALE GENOMIC DNA]</scope>
    <source>
        <strain evidence="1 2">18</strain>
    </source>
</reference>
<dbReference type="Proteomes" id="UP000308760">
    <property type="component" value="Unassembled WGS sequence"/>
</dbReference>
<accession>A0A4S8Q4S2</accession>
<dbReference type="AlphaFoldDB" id="A0A4S8Q4S2"/>
<keyword evidence="2" id="KW-1185">Reference proteome</keyword>
<gene>
    <name evidence="1" type="ORF">FAB82_23405</name>
</gene>
<reference evidence="2" key="1">
    <citation type="submission" date="2019-04" db="EMBL/GenBank/DDBJ databases">
        <title>Nocardioides xinjiangensis sp. nov.</title>
        <authorList>
            <person name="Liu S."/>
        </authorList>
    </citation>
    <scope>NUCLEOTIDE SEQUENCE [LARGE SCALE GENOMIC DNA]</scope>
    <source>
        <strain evidence="2">18</strain>
    </source>
</reference>